<gene>
    <name evidence="1" type="ORF">EWE75_12065</name>
</gene>
<evidence type="ECO:0000313" key="2">
    <source>
        <dbReference type="Proteomes" id="UP000292085"/>
    </source>
</evidence>
<dbReference type="OrthoDB" id="8657341at2"/>
<protein>
    <submittedName>
        <fullName evidence="1">Uncharacterized protein</fullName>
    </submittedName>
</protein>
<sequence>MTRDQWPSWYEDFGAPRISQISAEQRPAAIRAAREPKCDSVESLAMDRSTPTDIGFDVDCKNGQRIRIYETDLRSVS</sequence>
<name>A0A4Q6Y3A4_9SPHN</name>
<proteinExistence type="predicted"/>
<accession>A0A4Q6Y3A4</accession>
<dbReference type="EMBL" id="SGIS01000016">
    <property type="protein sequence ID" value="RZF64274.1"/>
    <property type="molecule type" value="Genomic_DNA"/>
</dbReference>
<comment type="caution">
    <text evidence="1">The sequence shown here is derived from an EMBL/GenBank/DDBJ whole genome shotgun (WGS) entry which is preliminary data.</text>
</comment>
<dbReference type="AlphaFoldDB" id="A0A4Q6Y3A4"/>
<dbReference type="Proteomes" id="UP000292085">
    <property type="component" value="Unassembled WGS sequence"/>
</dbReference>
<evidence type="ECO:0000313" key="1">
    <source>
        <dbReference type="EMBL" id="RZF64274.1"/>
    </source>
</evidence>
<organism evidence="1 2">
    <name type="scientific">Sphingomonas populi</name>
    <dbReference type="NCBI Taxonomy" id="2484750"/>
    <lineage>
        <taxon>Bacteria</taxon>
        <taxon>Pseudomonadati</taxon>
        <taxon>Pseudomonadota</taxon>
        <taxon>Alphaproteobacteria</taxon>
        <taxon>Sphingomonadales</taxon>
        <taxon>Sphingomonadaceae</taxon>
        <taxon>Sphingomonas</taxon>
    </lineage>
</organism>
<reference evidence="1 2" key="1">
    <citation type="submission" date="2019-02" db="EMBL/GenBank/DDBJ databases">
        <authorList>
            <person name="Li Y."/>
        </authorList>
    </citation>
    <scope>NUCLEOTIDE SEQUENCE [LARGE SCALE GENOMIC DNA]</scope>
    <source>
        <strain evidence="1 2">3-7</strain>
    </source>
</reference>
<keyword evidence="2" id="KW-1185">Reference proteome</keyword>
<dbReference type="RefSeq" id="WP_130157749.1">
    <property type="nucleotide sequence ID" value="NZ_SGIS01000016.1"/>
</dbReference>